<feature type="transmembrane region" description="Helical" evidence="8">
    <location>
        <begin position="73"/>
        <end position="92"/>
    </location>
</feature>
<evidence type="ECO:0000256" key="2">
    <source>
        <dbReference type="ARBA" id="ARBA00006236"/>
    </source>
</evidence>
<feature type="transmembrane region" description="Helical" evidence="8">
    <location>
        <begin position="211"/>
        <end position="240"/>
    </location>
</feature>
<dbReference type="NCBIfam" id="TIGR00710">
    <property type="entry name" value="efflux_Bcr_CflA"/>
    <property type="match status" value="1"/>
</dbReference>
<evidence type="ECO:0000256" key="4">
    <source>
        <dbReference type="ARBA" id="ARBA00022475"/>
    </source>
</evidence>
<keyword evidence="5 8" id="KW-0812">Transmembrane</keyword>
<evidence type="ECO:0000256" key="7">
    <source>
        <dbReference type="ARBA" id="ARBA00023136"/>
    </source>
</evidence>
<evidence type="ECO:0000256" key="1">
    <source>
        <dbReference type="ARBA" id="ARBA00004651"/>
    </source>
</evidence>
<feature type="transmembrane region" description="Helical" evidence="8">
    <location>
        <begin position="276"/>
        <end position="298"/>
    </location>
</feature>
<feature type="transmembrane region" description="Helical" evidence="8">
    <location>
        <begin position="159"/>
        <end position="178"/>
    </location>
</feature>
<comment type="caution">
    <text evidence="8">Lacks conserved residue(s) required for the propagation of feature annotation.</text>
</comment>
<evidence type="ECO:0000256" key="8">
    <source>
        <dbReference type="RuleBase" id="RU365088"/>
    </source>
</evidence>
<dbReference type="GO" id="GO:0042910">
    <property type="term" value="F:xenobiotic transmembrane transporter activity"/>
    <property type="evidence" value="ECO:0007669"/>
    <property type="project" value="InterPro"/>
</dbReference>
<gene>
    <name evidence="10" type="ORF">CAL20_04195</name>
</gene>
<comment type="caution">
    <text evidence="10">The sequence shown here is derived from an EMBL/GenBank/DDBJ whole genome shotgun (WGS) entry which is preliminary data.</text>
</comment>
<dbReference type="Proteomes" id="UP000216885">
    <property type="component" value="Unassembled WGS sequence"/>
</dbReference>
<dbReference type="InterPro" id="IPR050189">
    <property type="entry name" value="MFS_Efflux_Transporters"/>
</dbReference>
<protein>
    <recommendedName>
        <fullName evidence="8">Bcr/CflA family efflux transporter</fullName>
    </recommendedName>
</protein>
<dbReference type="PROSITE" id="PS50850">
    <property type="entry name" value="MFS"/>
    <property type="match status" value="1"/>
</dbReference>
<dbReference type="CDD" id="cd17320">
    <property type="entry name" value="MFS_MdfA_MDR_like"/>
    <property type="match status" value="1"/>
</dbReference>
<dbReference type="RefSeq" id="WP_094837258.1">
    <property type="nucleotide sequence ID" value="NZ_NEVQ01000003.1"/>
</dbReference>
<comment type="similarity">
    <text evidence="2 8">Belongs to the major facilitator superfamily. Bcr/CmlA family.</text>
</comment>
<dbReference type="Pfam" id="PF07690">
    <property type="entry name" value="MFS_1"/>
    <property type="match status" value="1"/>
</dbReference>
<evidence type="ECO:0000259" key="9">
    <source>
        <dbReference type="PROSITE" id="PS50850"/>
    </source>
</evidence>
<dbReference type="Gene3D" id="1.20.1720.10">
    <property type="entry name" value="Multidrug resistance protein D"/>
    <property type="match status" value="1"/>
</dbReference>
<name>A0A261UTA5_9BORD</name>
<keyword evidence="6 8" id="KW-1133">Transmembrane helix</keyword>
<dbReference type="PANTHER" id="PTHR43124">
    <property type="entry name" value="PURINE EFFLUX PUMP PBUE"/>
    <property type="match status" value="1"/>
</dbReference>
<reference evidence="10 11" key="1">
    <citation type="submission" date="2017-05" db="EMBL/GenBank/DDBJ databases">
        <title>Complete and WGS of Bordetella genogroups.</title>
        <authorList>
            <person name="Spilker T."/>
            <person name="LiPuma J."/>
        </authorList>
    </citation>
    <scope>NUCLEOTIDE SEQUENCE [LARGE SCALE GENOMIC DNA]</scope>
    <source>
        <strain evidence="10 11">AU9919</strain>
    </source>
</reference>
<accession>A0A261UTA5</accession>
<dbReference type="InterPro" id="IPR004812">
    <property type="entry name" value="Efflux_drug-R_Bcr/CmlA"/>
</dbReference>
<dbReference type="AlphaFoldDB" id="A0A261UTA5"/>
<evidence type="ECO:0000313" key="11">
    <source>
        <dbReference type="Proteomes" id="UP000216885"/>
    </source>
</evidence>
<feature type="transmembrane region" description="Helical" evidence="8">
    <location>
        <begin position="310"/>
        <end position="332"/>
    </location>
</feature>
<feature type="transmembrane region" description="Helical" evidence="8">
    <location>
        <begin position="131"/>
        <end position="153"/>
    </location>
</feature>
<dbReference type="PANTHER" id="PTHR43124:SF3">
    <property type="entry name" value="CHLORAMPHENICOL EFFLUX PUMP RV0191"/>
    <property type="match status" value="1"/>
</dbReference>
<keyword evidence="8" id="KW-0997">Cell inner membrane</keyword>
<keyword evidence="7 8" id="KW-0472">Membrane</keyword>
<keyword evidence="4" id="KW-1003">Cell membrane</keyword>
<dbReference type="EMBL" id="NEVQ01000003">
    <property type="protein sequence ID" value="OZI64851.1"/>
    <property type="molecule type" value="Genomic_DNA"/>
</dbReference>
<evidence type="ECO:0000313" key="10">
    <source>
        <dbReference type="EMBL" id="OZI64851.1"/>
    </source>
</evidence>
<feature type="transmembrane region" description="Helical" evidence="8">
    <location>
        <begin position="369"/>
        <end position="387"/>
    </location>
</feature>
<evidence type="ECO:0000256" key="5">
    <source>
        <dbReference type="ARBA" id="ARBA00022692"/>
    </source>
</evidence>
<keyword evidence="3 8" id="KW-0813">Transport</keyword>
<dbReference type="InterPro" id="IPR020846">
    <property type="entry name" value="MFS_dom"/>
</dbReference>
<feature type="transmembrane region" description="Helical" evidence="8">
    <location>
        <begin position="246"/>
        <end position="264"/>
    </location>
</feature>
<feature type="transmembrane region" description="Helical" evidence="8">
    <location>
        <begin position="47"/>
        <end position="64"/>
    </location>
</feature>
<dbReference type="GO" id="GO:0005886">
    <property type="term" value="C:plasma membrane"/>
    <property type="evidence" value="ECO:0007669"/>
    <property type="project" value="UniProtKB-SubCell"/>
</dbReference>
<dbReference type="GO" id="GO:1990961">
    <property type="term" value="P:xenobiotic detoxification by transmembrane export across the plasma membrane"/>
    <property type="evidence" value="ECO:0007669"/>
    <property type="project" value="InterPro"/>
</dbReference>
<dbReference type="InterPro" id="IPR011701">
    <property type="entry name" value="MFS"/>
</dbReference>
<evidence type="ECO:0000256" key="3">
    <source>
        <dbReference type="ARBA" id="ARBA00022448"/>
    </source>
</evidence>
<comment type="subcellular location">
    <subcellularLocation>
        <location evidence="8">Cell inner membrane</location>
        <topology evidence="8">Multi-pass membrane protein</topology>
    </subcellularLocation>
    <subcellularLocation>
        <location evidence="1">Cell membrane</location>
        <topology evidence="1">Multi-pass membrane protein</topology>
    </subcellularLocation>
</comment>
<evidence type="ECO:0000256" key="6">
    <source>
        <dbReference type="ARBA" id="ARBA00022989"/>
    </source>
</evidence>
<dbReference type="SUPFAM" id="SSF103473">
    <property type="entry name" value="MFS general substrate transporter"/>
    <property type="match status" value="1"/>
</dbReference>
<sequence length="399" mass="42500">MTSIRTLTVILACLAMLGPFATDAYLPSFLSIGNEFGASQSMVQQTLSLYLAGFAVMSLFWGTLSDSFGRRPIIIVSLVMFGIGSVGSALAPSFGWLLFFRMVQGCSAGAGRVVGQALVRDRFHGPEAQRLFANITMVFSLAPAIAPVIGGYLNSHAGWRSTFVLLTVFTVALIAVCWRQLPESLAPEARQPLKLGTILRNYVLALRNPQFLFAILAVGFAFSGFALYISSAASFIMEILKLPETAFAWLFIPFISGMVLGSMINSKLAGGVGASTFIRVGLIIMASGTVVNVLYNLTWQATVPWAVVPIFIYALGMSLALPGMTVMVLGIFPQMRGLASSLQSSAQMTIFATVSGVVAPLLFHSALLLALGMAGSAALSIGCWVASQQIARRQKLARA</sequence>
<dbReference type="InterPro" id="IPR036259">
    <property type="entry name" value="MFS_trans_sf"/>
</dbReference>
<organism evidence="10 11">
    <name type="scientific">Bordetella genomosp. 4</name>
    <dbReference type="NCBI Taxonomy" id="463044"/>
    <lineage>
        <taxon>Bacteria</taxon>
        <taxon>Pseudomonadati</taxon>
        <taxon>Pseudomonadota</taxon>
        <taxon>Betaproteobacteria</taxon>
        <taxon>Burkholderiales</taxon>
        <taxon>Alcaligenaceae</taxon>
        <taxon>Bordetella</taxon>
    </lineage>
</organism>
<proteinExistence type="inferred from homology"/>
<feature type="domain" description="Major facilitator superfamily (MFS) profile" evidence="9">
    <location>
        <begin position="7"/>
        <end position="389"/>
    </location>
</feature>
<keyword evidence="11" id="KW-1185">Reference proteome</keyword>